<accession>A0A8E6B6S8</accession>
<name>A0A8E6B6S8_9BACT</name>
<evidence type="ECO:0000313" key="1">
    <source>
        <dbReference type="EMBL" id="QVL32417.1"/>
    </source>
</evidence>
<sequence length="158" mass="18767">MDQFVAECCTPCAVPTCVPVNSVYTDSYREIDCFKWIESERAGRDLGEVAIREWIRQHWSGYLRAKWLEHLQGICYWTELDRNDFGLLHRDFREHQLLLDRIMDRLKTGGENLDIIRWAHSWGIPLEPVFQILEMLDINSRRLEHNFQEKCLTNIGTN</sequence>
<keyword evidence="2" id="KW-1185">Reference proteome</keyword>
<dbReference type="EMBL" id="CP074694">
    <property type="protein sequence ID" value="QVL32417.1"/>
    <property type="molecule type" value="Genomic_DNA"/>
</dbReference>
<dbReference type="RefSeq" id="WP_213497309.1">
    <property type="nucleotide sequence ID" value="NZ_CP074694.1"/>
</dbReference>
<protein>
    <submittedName>
        <fullName evidence="1">Uncharacterized protein</fullName>
    </submittedName>
</protein>
<dbReference type="KEGG" id="tsph:KIH39_00420"/>
<dbReference type="Proteomes" id="UP000676194">
    <property type="component" value="Chromosome"/>
</dbReference>
<evidence type="ECO:0000313" key="2">
    <source>
        <dbReference type="Proteomes" id="UP000676194"/>
    </source>
</evidence>
<gene>
    <name evidence="1" type="ORF">KIH39_00420</name>
</gene>
<organism evidence="1 2">
    <name type="scientific">Telmatocola sphagniphila</name>
    <dbReference type="NCBI Taxonomy" id="1123043"/>
    <lineage>
        <taxon>Bacteria</taxon>
        <taxon>Pseudomonadati</taxon>
        <taxon>Planctomycetota</taxon>
        <taxon>Planctomycetia</taxon>
        <taxon>Gemmatales</taxon>
        <taxon>Gemmataceae</taxon>
    </lineage>
</organism>
<reference evidence="1" key="1">
    <citation type="submission" date="2021-05" db="EMBL/GenBank/DDBJ databases">
        <title>Complete genome sequence of the cellulolytic planctomycete Telmatocola sphagniphila SP2T and characterization of the first cellulase from planctomycetes.</title>
        <authorList>
            <person name="Rakitin A.L."/>
            <person name="Beletsky A.V."/>
            <person name="Naumoff D.G."/>
            <person name="Kulichevskaya I.S."/>
            <person name="Mardanov A.V."/>
            <person name="Ravin N.V."/>
            <person name="Dedysh S.N."/>
        </authorList>
    </citation>
    <scope>NUCLEOTIDE SEQUENCE</scope>
    <source>
        <strain evidence="1">SP2T</strain>
    </source>
</reference>
<proteinExistence type="predicted"/>
<dbReference type="AlphaFoldDB" id="A0A8E6B6S8"/>